<name>A0ABT9BDE2_9BACT</name>
<proteinExistence type="predicted"/>
<comment type="caution">
    <text evidence="1">The sequence shown here is derived from an EMBL/GenBank/DDBJ whole genome shotgun (WGS) entry which is preliminary data.</text>
</comment>
<accession>A0ABT9BDE2</accession>
<dbReference type="Proteomes" id="UP001176429">
    <property type="component" value="Unassembled WGS sequence"/>
</dbReference>
<gene>
    <name evidence="1" type="ORF">Q5H93_16190</name>
</gene>
<dbReference type="EMBL" id="JAUQSY010000010">
    <property type="protein sequence ID" value="MDO7876285.1"/>
    <property type="molecule type" value="Genomic_DNA"/>
</dbReference>
<dbReference type="RefSeq" id="WP_305007640.1">
    <property type="nucleotide sequence ID" value="NZ_JAUQSY010000010.1"/>
</dbReference>
<evidence type="ECO:0000313" key="2">
    <source>
        <dbReference type="Proteomes" id="UP001176429"/>
    </source>
</evidence>
<protein>
    <recommendedName>
        <fullName evidence="3">DUF4136 domain-containing protein</fullName>
    </recommendedName>
</protein>
<reference evidence="1" key="1">
    <citation type="submission" date="2023-07" db="EMBL/GenBank/DDBJ databases">
        <authorList>
            <person name="Kim M.K."/>
        </authorList>
    </citation>
    <scope>NUCLEOTIDE SEQUENCE</scope>
    <source>
        <strain evidence="1">ASUV-10-1</strain>
    </source>
</reference>
<evidence type="ECO:0000313" key="1">
    <source>
        <dbReference type="EMBL" id="MDO7876285.1"/>
    </source>
</evidence>
<keyword evidence="2" id="KW-1185">Reference proteome</keyword>
<sequence length="220" mass="23593">MKAFPTAALYPLGSALLLLLAPSCMSVKPFMKATPSAAISNRLPAVEVTADQGPLVMNDGALPEDPLEVFRKECQTNLAEPTDSASFGYARFVVKEVNTTRTGRGLQALQFVTFFIPSVFGAPLEWYQTKLQAEVQVTNANGDLLGTYKGTGTSKVKVAMYHGFSQSDAPRLADVMAMRAALAQIRPQLDTAAARLRPLLLAGGTVENPTLTKSVTSDRQ</sequence>
<evidence type="ECO:0008006" key="3">
    <source>
        <dbReference type="Google" id="ProtNLM"/>
    </source>
</evidence>
<organism evidence="1 2">
    <name type="scientific">Hymenobacter aranciens</name>
    <dbReference type="NCBI Taxonomy" id="3063996"/>
    <lineage>
        <taxon>Bacteria</taxon>
        <taxon>Pseudomonadati</taxon>
        <taxon>Bacteroidota</taxon>
        <taxon>Cytophagia</taxon>
        <taxon>Cytophagales</taxon>
        <taxon>Hymenobacteraceae</taxon>
        <taxon>Hymenobacter</taxon>
    </lineage>
</organism>